<dbReference type="PANTHER" id="PTHR48439:SF1">
    <property type="entry name" value="HEMIMETHYLATED DNA-BINDING DOMAIN-CONTAINING PROTEIN"/>
    <property type="match status" value="1"/>
</dbReference>
<dbReference type="SMART" id="SM00992">
    <property type="entry name" value="YccV-like"/>
    <property type="match status" value="1"/>
</dbReference>
<dbReference type="InterPro" id="IPR011722">
    <property type="entry name" value="Hemimethylated_DNA-bd_dom"/>
</dbReference>
<dbReference type="Pfam" id="PF08755">
    <property type="entry name" value="YccV-like"/>
    <property type="match status" value="1"/>
</dbReference>
<dbReference type="PANTHER" id="PTHR48439">
    <property type="entry name" value="HEMIMETHYLATED DNA-BINDING DOMAIN-CONTAINING PROTEIN"/>
    <property type="match status" value="1"/>
</dbReference>
<dbReference type="InterPro" id="IPR053189">
    <property type="entry name" value="Clp_protease_adapter_ClpF"/>
</dbReference>
<dbReference type="NCBIfam" id="TIGR02097">
    <property type="entry name" value="yccV"/>
    <property type="match status" value="1"/>
</dbReference>
<dbReference type="AlphaFoldDB" id="A0A383CV81"/>
<sequence length="135" mass="15137">MINLDESYASVPQPPHFEPGDLVKHRNYGYRGVVVSLDASCQASEEWYQSNQTQPAKDQPWYHVLVHQAAHVTYSAQSNLLPDNSSKPVTHPMTTLFFSGFEKGRYLRNKVPWNPGEPPDIPPPLPPDPGDALDD</sequence>
<evidence type="ECO:0000313" key="3">
    <source>
        <dbReference type="EMBL" id="SVE35538.1"/>
    </source>
</evidence>
<feature type="compositionally biased region" description="Pro residues" evidence="1">
    <location>
        <begin position="115"/>
        <end position="129"/>
    </location>
</feature>
<reference evidence="3" key="1">
    <citation type="submission" date="2018-05" db="EMBL/GenBank/DDBJ databases">
        <authorList>
            <person name="Lanie J.A."/>
            <person name="Ng W.-L."/>
            <person name="Kazmierczak K.M."/>
            <person name="Andrzejewski T.M."/>
            <person name="Davidsen T.M."/>
            <person name="Wayne K.J."/>
            <person name="Tettelin H."/>
            <person name="Glass J.I."/>
            <person name="Rusch D."/>
            <person name="Podicherti R."/>
            <person name="Tsui H.-C.T."/>
            <person name="Winkler M.E."/>
        </authorList>
    </citation>
    <scope>NUCLEOTIDE SEQUENCE</scope>
</reference>
<protein>
    <recommendedName>
        <fullName evidence="2">Hemimethylated DNA-binding domain-containing protein</fullName>
    </recommendedName>
</protein>
<dbReference type="SUPFAM" id="SSF141255">
    <property type="entry name" value="YccV-like"/>
    <property type="match status" value="1"/>
</dbReference>
<dbReference type="InterPro" id="IPR036623">
    <property type="entry name" value="Hemimethylated_DNA-bd_sf"/>
</dbReference>
<proteinExistence type="predicted"/>
<evidence type="ECO:0000259" key="2">
    <source>
        <dbReference type="SMART" id="SM00992"/>
    </source>
</evidence>
<accession>A0A383CV81</accession>
<feature type="region of interest" description="Disordered" evidence="1">
    <location>
        <begin position="109"/>
        <end position="135"/>
    </location>
</feature>
<evidence type="ECO:0000256" key="1">
    <source>
        <dbReference type="SAM" id="MobiDB-lite"/>
    </source>
</evidence>
<name>A0A383CV81_9ZZZZ</name>
<gene>
    <name evidence="3" type="ORF">METZ01_LOCUS488392</name>
</gene>
<feature type="domain" description="Hemimethylated DNA-binding" evidence="2">
    <location>
        <begin position="14"/>
        <end position="109"/>
    </location>
</feature>
<dbReference type="EMBL" id="UINC01211584">
    <property type="protein sequence ID" value="SVE35538.1"/>
    <property type="molecule type" value="Genomic_DNA"/>
</dbReference>
<dbReference type="Gene3D" id="2.30.30.390">
    <property type="entry name" value="Hemimethylated DNA-binding domain"/>
    <property type="match status" value="1"/>
</dbReference>
<dbReference type="GO" id="GO:0003677">
    <property type="term" value="F:DNA binding"/>
    <property type="evidence" value="ECO:0007669"/>
    <property type="project" value="InterPro"/>
</dbReference>
<organism evidence="3">
    <name type="scientific">marine metagenome</name>
    <dbReference type="NCBI Taxonomy" id="408172"/>
    <lineage>
        <taxon>unclassified sequences</taxon>
        <taxon>metagenomes</taxon>
        <taxon>ecological metagenomes</taxon>
    </lineage>
</organism>